<feature type="transmembrane region" description="Helical" evidence="1">
    <location>
        <begin position="30"/>
        <end position="51"/>
    </location>
</feature>
<reference evidence="2" key="1">
    <citation type="submission" date="2019-07" db="EMBL/GenBank/DDBJ databases">
        <title>Annotation for the trematode Paragonimus miyazaki's.</title>
        <authorList>
            <person name="Choi Y.-J."/>
        </authorList>
    </citation>
    <scope>NUCLEOTIDE SEQUENCE</scope>
    <source>
        <strain evidence="2">Japan</strain>
    </source>
</reference>
<evidence type="ECO:0000313" key="2">
    <source>
        <dbReference type="EMBL" id="KAF7260877.1"/>
    </source>
</evidence>
<dbReference type="GO" id="GO:0005886">
    <property type="term" value="C:plasma membrane"/>
    <property type="evidence" value="ECO:0007669"/>
    <property type="project" value="TreeGrafter"/>
</dbReference>
<keyword evidence="1" id="KW-0812">Transmembrane</keyword>
<name>A0A8S9ZBI0_9TREM</name>
<dbReference type="PANTHER" id="PTHR45620">
    <property type="entry name" value="PDF RECEPTOR-LIKE PROTEIN-RELATED"/>
    <property type="match status" value="1"/>
</dbReference>
<dbReference type="GO" id="GO:0017046">
    <property type="term" value="F:peptide hormone binding"/>
    <property type="evidence" value="ECO:0007669"/>
    <property type="project" value="TreeGrafter"/>
</dbReference>
<keyword evidence="3" id="KW-1185">Reference proteome</keyword>
<gene>
    <name evidence="2" type="ORF">EG68_01734</name>
</gene>
<dbReference type="Gene3D" id="1.20.1070.10">
    <property type="entry name" value="Rhodopsin 7-helix transmembrane proteins"/>
    <property type="match status" value="1"/>
</dbReference>
<feature type="transmembrane region" description="Helical" evidence="1">
    <location>
        <begin position="71"/>
        <end position="92"/>
    </location>
</feature>
<keyword evidence="1" id="KW-0472">Membrane</keyword>
<sequence length="192" mass="22489">MFLVHNNSDSFNPDTIFLFLIKIGILPRTILKSTSVLVLIFGIYHVIFVPLDLMDSNNSQQETAHLELIKLYYRQVLEALQGFCVALIFCFLNKEVTSEIKRFYKQSKLRSTVMDTVPQSRNKSRSWLLEADTPISVVRRSKWNHFWKATRWHRRRQTSFVRPRGPRKPSPLCQQTNSRCTDIKLKTVVCSI</sequence>
<dbReference type="Proteomes" id="UP000822476">
    <property type="component" value="Unassembled WGS sequence"/>
</dbReference>
<organism evidence="2 3">
    <name type="scientific">Paragonimus skrjabini miyazakii</name>
    <dbReference type="NCBI Taxonomy" id="59628"/>
    <lineage>
        <taxon>Eukaryota</taxon>
        <taxon>Metazoa</taxon>
        <taxon>Spiralia</taxon>
        <taxon>Lophotrochozoa</taxon>
        <taxon>Platyhelminthes</taxon>
        <taxon>Trematoda</taxon>
        <taxon>Digenea</taxon>
        <taxon>Plagiorchiida</taxon>
        <taxon>Troglotremata</taxon>
        <taxon>Troglotrematidae</taxon>
        <taxon>Paragonimus</taxon>
    </lineage>
</organism>
<keyword evidence="1" id="KW-1133">Transmembrane helix</keyword>
<evidence type="ECO:0008006" key="4">
    <source>
        <dbReference type="Google" id="ProtNLM"/>
    </source>
</evidence>
<dbReference type="InterPro" id="IPR050332">
    <property type="entry name" value="GPCR_2"/>
</dbReference>
<protein>
    <recommendedName>
        <fullName evidence="4">G-protein coupled receptors family 2 profile 2 domain-containing protein</fullName>
    </recommendedName>
</protein>
<dbReference type="EMBL" id="JTDE01000577">
    <property type="protein sequence ID" value="KAF7260877.1"/>
    <property type="molecule type" value="Genomic_DNA"/>
</dbReference>
<evidence type="ECO:0000256" key="1">
    <source>
        <dbReference type="SAM" id="Phobius"/>
    </source>
</evidence>
<proteinExistence type="predicted"/>
<dbReference type="GO" id="GO:0007188">
    <property type="term" value="P:adenylate cyclase-modulating G protein-coupled receptor signaling pathway"/>
    <property type="evidence" value="ECO:0007669"/>
    <property type="project" value="TreeGrafter"/>
</dbReference>
<dbReference type="GO" id="GO:0008528">
    <property type="term" value="F:G protein-coupled peptide receptor activity"/>
    <property type="evidence" value="ECO:0007669"/>
    <property type="project" value="TreeGrafter"/>
</dbReference>
<evidence type="ECO:0000313" key="3">
    <source>
        <dbReference type="Proteomes" id="UP000822476"/>
    </source>
</evidence>
<accession>A0A8S9ZBI0</accession>
<dbReference type="AlphaFoldDB" id="A0A8S9ZBI0"/>
<comment type="caution">
    <text evidence="2">The sequence shown here is derived from an EMBL/GenBank/DDBJ whole genome shotgun (WGS) entry which is preliminary data.</text>
</comment>
<dbReference type="OrthoDB" id="6022368at2759"/>
<dbReference type="PANTHER" id="PTHR45620:SF1">
    <property type="entry name" value="G-PROTEIN COUPLED RECEPTORS FAMILY 2 PROFILE 2 DOMAIN-CONTAINING PROTEIN"/>
    <property type="match status" value="1"/>
</dbReference>